<reference evidence="1" key="1">
    <citation type="submission" date="2020-01" db="EMBL/GenBank/DDBJ databases">
        <authorList>
            <person name="Chen W.-M."/>
        </authorList>
    </citation>
    <scope>NUCLEOTIDE SEQUENCE</scope>
    <source>
        <strain evidence="1">CYK-10</strain>
    </source>
</reference>
<dbReference type="RefSeq" id="WP_168774494.1">
    <property type="nucleotide sequence ID" value="NZ_JAABNR010000007.1"/>
</dbReference>
<dbReference type="Proteomes" id="UP001193501">
    <property type="component" value="Unassembled WGS sequence"/>
</dbReference>
<proteinExistence type="predicted"/>
<comment type="caution">
    <text evidence="1">The sequence shown here is derived from an EMBL/GenBank/DDBJ whole genome shotgun (WGS) entry which is preliminary data.</text>
</comment>
<dbReference type="InterPro" id="IPR027417">
    <property type="entry name" value="P-loop_NTPase"/>
</dbReference>
<sequence>MVSPILHLPDARKGWPDQQLIGPLSLARGRLHEFCGAARVTLGAILMRHSQGPVVWVLPGWQAERIYPAGLTEFADPGRIIFARARRPEDILWTMEEALRSGAVPLVIGEVLAPPGLTPVRRLHLAAETGAEAARHADRLAPLGVLMTPGEGGAQGVETRWQFWPAPSGSTLYERREAWGLRRLRARMAPVAEWRVTGQEGRLALHEARLP</sequence>
<organism evidence="1 2">
    <name type="scientific">Stagnihabitans tardus</name>
    <dbReference type="NCBI Taxonomy" id="2699202"/>
    <lineage>
        <taxon>Bacteria</taxon>
        <taxon>Pseudomonadati</taxon>
        <taxon>Pseudomonadota</taxon>
        <taxon>Alphaproteobacteria</taxon>
        <taxon>Rhodobacterales</taxon>
        <taxon>Paracoccaceae</taxon>
        <taxon>Stagnihabitans</taxon>
    </lineage>
</organism>
<dbReference type="Gene3D" id="3.40.50.300">
    <property type="entry name" value="P-loop containing nucleotide triphosphate hydrolases"/>
    <property type="match status" value="1"/>
</dbReference>
<evidence type="ECO:0000313" key="2">
    <source>
        <dbReference type="Proteomes" id="UP001193501"/>
    </source>
</evidence>
<dbReference type="AlphaFoldDB" id="A0AAE5BVC8"/>
<dbReference type="SUPFAM" id="SSF52540">
    <property type="entry name" value="P-loop containing nucleoside triphosphate hydrolases"/>
    <property type="match status" value="1"/>
</dbReference>
<accession>A0AAE5BVC8</accession>
<evidence type="ECO:0008006" key="3">
    <source>
        <dbReference type="Google" id="ProtNLM"/>
    </source>
</evidence>
<name>A0AAE5BVC8_9RHOB</name>
<keyword evidence="2" id="KW-1185">Reference proteome</keyword>
<evidence type="ECO:0000313" key="1">
    <source>
        <dbReference type="EMBL" id="NBZ87679.1"/>
    </source>
</evidence>
<dbReference type="EMBL" id="JAABNR010000007">
    <property type="protein sequence ID" value="NBZ87679.1"/>
    <property type="molecule type" value="Genomic_DNA"/>
</dbReference>
<protein>
    <recommendedName>
        <fullName evidence="3">Protein ImuA</fullName>
    </recommendedName>
</protein>
<gene>
    <name evidence="1" type="ORF">GV832_08820</name>
</gene>